<feature type="compositionally biased region" description="Low complexity" evidence="1">
    <location>
        <begin position="84"/>
        <end position="98"/>
    </location>
</feature>
<comment type="caution">
    <text evidence="3">The sequence shown here is derived from an EMBL/GenBank/DDBJ whole genome shotgun (WGS) entry which is preliminary data.</text>
</comment>
<feature type="region of interest" description="Disordered" evidence="1">
    <location>
        <begin position="69"/>
        <end position="98"/>
    </location>
</feature>
<evidence type="ECO:0000256" key="1">
    <source>
        <dbReference type="SAM" id="MobiDB-lite"/>
    </source>
</evidence>
<accession>A0A538SIY3</accession>
<name>A0A538SIY3_UNCEI</name>
<protein>
    <recommendedName>
        <fullName evidence="2">PDZ domain-containing protein</fullName>
    </recommendedName>
</protein>
<dbReference type="Gene3D" id="2.30.42.10">
    <property type="match status" value="1"/>
</dbReference>
<gene>
    <name evidence="3" type="ORF">E6K73_06125</name>
</gene>
<proteinExistence type="predicted"/>
<sequence length="98" mass="10473">MDRSSSSLLLSWLLVPVGAILVESALSLPRQPYTGLLLKNALVAEVIPGSPADRAGLLPGDRIEIPAEQRGRRFQRRPLEDRAPAVAGRRAPARVAGA</sequence>
<dbReference type="Proteomes" id="UP000320184">
    <property type="component" value="Unassembled WGS sequence"/>
</dbReference>
<dbReference type="EMBL" id="VBOT01000073">
    <property type="protein sequence ID" value="TMQ51334.1"/>
    <property type="molecule type" value="Genomic_DNA"/>
</dbReference>
<evidence type="ECO:0000313" key="4">
    <source>
        <dbReference type="Proteomes" id="UP000320184"/>
    </source>
</evidence>
<dbReference type="InterPro" id="IPR036034">
    <property type="entry name" value="PDZ_sf"/>
</dbReference>
<reference evidence="3 4" key="1">
    <citation type="journal article" date="2019" name="Nat. Microbiol.">
        <title>Mediterranean grassland soil C-N compound turnover is dependent on rainfall and depth, and is mediated by genomically divergent microorganisms.</title>
        <authorList>
            <person name="Diamond S."/>
            <person name="Andeer P.F."/>
            <person name="Li Z."/>
            <person name="Crits-Christoph A."/>
            <person name="Burstein D."/>
            <person name="Anantharaman K."/>
            <person name="Lane K.R."/>
            <person name="Thomas B.C."/>
            <person name="Pan C."/>
            <person name="Northen T.R."/>
            <person name="Banfield J.F."/>
        </authorList>
    </citation>
    <scope>NUCLEOTIDE SEQUENCE [LARGE SCALE GENOMIC DNA]</scope>
    <source>
        <strain evidence="3">WS_3</strain>
    </source>
</reference>
<dbReference type="Pfam" id="PF17820">
    <property type="entry name" value="PDZ_6"/>
    <property type="match status" value="1"/>
</dbReference>
<feature type="compositionally biased region" description="Basic and acidic residues" evidence="1">
    <location>
        <begin position="69"/>
        <end position="83"/>
    </location>
</feature>
<evidence type="ECO:0000259" key="2">
    <source>
        <dbReference type="Pfam" id="PF17820"/>
    </source>
</evidence>
<dbReference type="InterPro" id="IPR041489">
    <property type="entry name" value="PDZ_6"/>
</dbReference>
<feature type="domain" description="PDZ" evidence="2">
    <location>
        <begin position="43"/>
        <end position="63"/>
    </location>
</feature>
<organism evidence="3 4">
    <name type="scientific">Eiseniibacteriota bacterium</name>
    <dbReference type="NCBI Taxonomy" id="2212470"/>
    <lineage>
        <taxon>Bacteria</taxon>
        <taxon>Candidatus Eiseniibacteriota</taxon>
    </lineage>
</organism>
<dbReference type="SUPFAM" id="SSF50156">
    <property type="entry name" value="PDZ domain-like"/>
    <property type="match status" value="1"/>
</dbReference>
<dbReference type="AlphaFoldDB" id="A0A538SIY3"/>
<evidence type="ECO:0000313" key="3">
    <source>
        <dbReference type="EMBL" id="TMQ51334.1"/>
    </source>
</evidence>